<reference evidence="2" key="1">
    <citation type="submission" date="2019-06" db="EMBL/GenBank/DDBJ databases">
        <authorList>
            <person name="Palmer J.M."/>
        </authorList>
    </citation>
    <scope>NUCLEOTIDE SEQUENCE</scope>
    <source>
        <strain evidence="2">TWF679</strain>
    </source>
</reference>
<evidence type="ECO:0000313" key="2">
    <source>
        <dbReference type="EMBL" id="KAF3197192.1"/>
    </source>
</evidence>
<feature type="region of interest" description="Disordered" evidence="1">
    <location>
        <begin position="21"/>
        <end position="44"/>
    </location>
</feature>
<evidence type="ECO:0000313" key="3">
    <source>
        <dbReference type="Proteomes" id="UP000614610"/>
    </source>
</evidence>
<dbReference type="EMBL" id="WIWT01000174">
    <property type="protein sequence ID" value="KAF3197192.1"/>
    <property type="molecule type" value="Genomic_DNA"/>
</dbReference>
<feature type="compositionally biased region" description="Polar residues" evidence="1">
    <location>
        <begin position="21"/>
        <end position="32"/>
    </location>
</feature>
<dbReference type="AlphaFoldDB" id="A0A8H8URE6"/>
<comment type="caution">
    <text evidence="2">The sequence shown here is derived from an EMBL/GenBank/DDBJ whole genome shotgun (WGS) entry which is preliminary data.</text>
</comment>
<protein>
    <submittedName>
        <fullName evidence="2">Uncharacterized protein</fullName>
    </submittedName>
</protein>
<sequence length="135" mass="15458">MLGRYLLRVYKYTLSIHHTAYNGSGPEQSPIQRRSHHGRHLGTRAPYSYLPDHSPQIAADSVQDAILIELNAVKYELATIKQERELENISSREEIHTLQKKVQEDGPCFRARICLPGSHKYKGAFKNLILTLIFC</sequence>
<feature type="compositionally biased region" description="Basic residues" evidence="1">
    <location>
        <begin position="33"/>
        <end position="42"/>
    </location>
</feature>
<organism evidence="2 3">
    <name type="scientific">Orbilia oligospora</name>
    <name type="common">Nematode-trapping fungus</name>
    <name type="synonym">Arthrobotrys oligospora</name>
    <dbReference type="NCBI Taxonomy" id="2813651"/>
    <lineage>
        <taxon>Eukaryota</taxon>
        <taxon>Fungi</taxon>
        <taxon>Dikarya</taxon>
        <taxon>Ascomycota</taxon>
        <taxon>Pezizomycotina</taxon>
        <taxon>Orbiliomycetes</taxon>
        <taxon>Orbiliales</taxon>
        <taxon>Orbiliaceae</taxon>
        <taxon>Orbilia</taxon>
    </lineage>
</organism>
<evidence type="ECO:0000256" key="1">
    <source>
        <dbReference type="SAM" id="MobiDB-lite"/>
    </source>
</evidence>
<name>A0A8H8URE6_ORBOL</name>
<proteinExistence type="predicted"/>
<gene>
    <name evidence="2" type="ORF">TWF679_003519</name>
</gene>
<dbReference type="Proteomes" id="UP000614610">
    <property type="component" value="Unassembled WGS sequence"/>
</dbReference>
<accession>A0A8H8URE6</accession>